<organism evidence="6">
    <name type="scientific">hydrothermal vent metagenome</name>
    <dbReference type="NCBI Taxonomy" id="652676"/>
    <lineage>
        <taxon>unclassified sequences</taxon>
        <taxon>metagenomes</taxon>
        <taxon>ecological metagenomes</taxon>
    </lineage>
</organism>
<evidence type="ECO:0000256" key="3">
    <source>
        <dbReference type="ARBA" id="ARBA00022695"/>
    </source>
</evidence>
<dbReference type="SUPFAM" id="SSF53448">
    <property type="entry name" value="Nucleotide-diphospho-sugar transferases"/>
    <property type="match status" value="1"/>
</dbReference>
<dbReference type="PANTHER" id="PTHR43584:SF3">
    <property type="entry name" value="BIFUNCTIONAL PROTEIN GLMU"/>
    <property type="match status" value="1"/>
</dbReference>
<dbReference type="InterPro" id="IPR005835">
    <property type="entry name" value="NTP_transferase_dom"/>
</dbReference>
<dbReference type="AlphaFoldDB" id="A0A3B1CNG6"/>
<protein>
    <recommendedName>
        <fullName evidence="1">UDP-N-acetylglucosamine diphosphorylase</fullName>
        <ecNumber evidence="1">2.7.7.23</ecNumber>
    </recommendedName>
</protein>
<dbReference type="Gene3D" id="3.90.550.10">
    <property type="entry name" value="Spore Coat Polysaccharide Biosynthesis Protein SpsA, Chain A"/>
    <property type="match status" value="1"/>
</dbReference>
<dbReference type="Pfam" id="PF00483">
    <property type="entry name" value="NTP_transferase"/>
    <property type="match status" value="1"/>
</dbReference>
<dbReference type="GO" id="GO:0016746">
    <property type="term" value="F:acyltransferase activity"/>
    <property type="evidence" value="ECO:0007669"/>
    <property type="project" value="UniProtKB-KW"/>
</dbReference>
<reference evidence="6" key="1">
    <citation type="submission" date="2018-06" db="EMBL/GenBank/DDBJ databases">
        <authorList>
            <person name="Zhirakovskaya E."/>
        </authorList>
    </citation>
    <scope>NUCLEOTIDE SEQUENCE</scope>
</reference>
<keyword evidence="3 6" id="KW-0548">Nucleotidyltransferase</keyword>
<feature type="domain" description="Nucleotidyl transferase" evidence="5">
    <location>
        <begin position="10"/>
        <end position="223"/>
    </location>
</feature>
<dbReference type="InterPro" id="IPR050065">
    <property type="entry name" value="GlmU-like"/>
</dbReference>
<dbReference type="InterPro" id="IPR029044">
    <property type="entry name" value="Nucleotide-diphossugar_trans"/>
</dbReference>
<dbReference type="EC" id="2.7.7.23" evidence="1"/>
<dbReference type="EMBL" id="UOGA01000301">
    <property type="protein sequence ID" value="VAX25508.1"/>
    <property type="molecule type" value="Genomic_DNA"/>
</dbReference>
<keyword evidence="2 6" id="KW-0808">Transferase</keyword>
<accession>A0A3B1CNG6</accession>
<sequence length="247" mass="26793">MSINKNLAIVIMAAGKGTRMKSDLPKVLAPLCGKPMLEYALSSARALDPKKIIVVVGHGRDMVKEQFSDHDISFATQEPQLGTAHAVAQATGYLEGFDGDVVILSGDVPLIKPETIKRMLETHKNSNAAITVLTLKLDDAASYGRVIRQGDTITAIVEAKDATPEQLEVKEINSGIYVFKNSFLLPSLKRVDNSNAQGEYYLTDLVNMAFDEGLVVNCVLAEDAKEALGINTADDLENIERIMKTTS</sequence>
<comment type="catalytic activity">
    <reaction evidence="4">
        <text>N-acetyl-alpha-D-glucosamine 1-phosphate + UTP + H(+) = UDP-N-acetyl-alpha-D-glucosamine + diphosphate</text>
        <dbReference type="Rhea" id="RHEA:13509"/>
        <dbReference type="ChEBI" id="CHEBI:15378"/>
        <dbReference type="ChEBI" id="CHEBI:33019"/>
        <dbReference type="ChEBI" id="CHEBI:46398"/>
        <dbReference type="ChEBI" id="CHEBI:57705"/>
        <dbReference type="ChEBI" id="CHEBI:57776"/>
        <dbReference type="EC" id="2.7.7.23"/>
    </reaction>
</comment>
<gene>
    <name evidence="6" type="ORF">MNBD_NITROSPINAE04-1446</name>
</gene>
<keyword evidence="6" id="KW-0012">Acyltransferase</keyword>
<evidence type="ECO:0000256" key="4">
    <source>
        <dbReference type="ARBA" id="ARBA00048493"/>
    </source>
</evidence>
<proteinExistence type="predicted"/>
<evidence type="ECO:0000256" key="1">
    <source>
        <dbReference type="ARBA" id="ARBA00012457"/>
    </source>
</evidence>
<name>A0A3B1CNG6_9ZZZZ</name>
<dbReference type="CDD" id="cd02540">
    <property type="entry name" value="GT2_GlmU_N_bac"/>
    <property type="match status" value="1"/>
</dbReference>
<evidence type="ECO:0000313" key="6">
    <source>
        <dbReference type="EMBL" id="VAX25508.1"/>
    </source>
</evidence>
<evidence type="ECO:0000259" key="5">
    <source>
        <dbReference type="Pfam" id="PF00483"/>
    </source>
</evidence>
<evidence type="ECO:0000256" key="2">
    <source>
        <dbReference type="ARBA" id="ARBA00022679"/>
    </source>
</evidence>
<dbReference type="GO" id="GO:0003977">
    <property type="term" value="F:UDP-N-acetylglucosamine diphosphorylase activity"/>
    <property type="evidence" value="ECO:0007669"/>
    <property type="project" value="UniProtKB-EC"/>
</dbReference>
<dbReference type="PANTHER" id="PTHR43584">
    <property type="entry name" value="NUCLEOTIDYL TRANSFERASE"/>
    <property type="match status" value="1"/>
</dbReference>